<reference evidence="1 2" key="1">
    <citation type="submission" date="2021-07" db="EMBL/GenBank/DDBJ databases">
        <authorList>
            <person name="Palmer J.M."/>
        </authorList>
    </citation>
    <scope>NUCLEOTIDE SEQUENCE [LARGE SCALE GENOMIC DNA]</scope>
    <source>
        <strain evidence="1 2">AT_MEX2019</strain>
        <tissue evidence="1">Muscle</tissue>
    </source>
</reference>
<keyword evidence="2" id="KW-1185">Reference proteome</keyword>
<name>A0ABU7BXG1_9TELE</name>
<dbReference type="EMBL" id="JAHUTI010070912">
    <property type="protein sequence ID" value="MED6255377.1"/>
    <property type="molecule type" value="Genomic_DNA"/>
</dbReference>
<comment type="caution">
    <text evidence="1">The sequence shown here is derived from an EMBL/GenBank/DDBJ whole genome shotgun (WGS) entry which is preliminary data.</text>
</comment>
<sequence>MKREKDDAAAKLAAACKCSPVSDHGYLMETSTLSTKRKSLPTPIKTLAPLNKVMVSSNEETNNLIVEAINKLTDKIDDFSVQLCDNMIMVANISKLAEMNAADIKDCKAKLSGLEKDVPALIKENVELKERLLELEHYEFENPGLERKKNNEDTRKEVLEVLAVIASHWASSVGNAVDTAPSGEKKKRADIIR</sequence>
<proteinExistence type="predicted"/>
<organism evidence="1 2">
    <name type="scientific">Ataeniobius toweri</name>
    <dbReference type="NCBI Taxonomy" id="208326"/>
    <lineage>
        <taxon>Eukaryota</taxon>
        <taxon>Metazoa</taxon>
        <taxon>Chordata</taxon>
        <taxon>Craniata</taxon>
        <taxon>Vertebrata</taxon>
        <taxon>Euteleostomi</taxon>
        <taxon>Actinopterygii</taxon>
        <taxon>Neopterygii</taxon>
        <taxon>Teleostei</taxon>
        <taxon>Neoteleostei</taxon>
        <taxon>Acanthomorphata</taxon>
        <taxon>Ovalentaria</taxon>
        <taxon>Atherinomorphae</taxon>
        <taxon>Cyprinodontiformes</taxon>
        <taxon>Goodeidae</taxon>
        <taxon>Ataeniobius</taxon>
    </lineage>
</organism>
<evidence type="ECO:0000313" key="1">
    <source>
        <dbReference type="EMBL" id="MED6255377.1"/>
    </source>
</evidence>
<gene>
    <name evidence="1" type="ORF">ATANTOWER_008864</name>
</gene>
<dbReference type="Proteomes" id="UP001345963">
    <property type="component" value="Unassembled WGS sequence"/>
</dbReference>
<evidence type="ECO:0000313" key="2">
    <source>
        <dbReference type="Proteomes" id="UP001345963"/>
    </source>
</evidence>
<accession>A0ABU7BXG1</accession>
<protein>
    <submittedName>
        <fullName evidence="1">Uncharacterized protein</fullName>
    </submittedName>
</protein>